<dbReference type="Pfam" id="PF24961">
    <property type="entry name" value="NfeD_membrane"/>
    <property type="match status" value="1"/>
</dbReference>
<dbReference type="InterPro" id="IPR012340">
    <property type="entry name" value="NA-bd_OB-fold"/>
</dbReference>
<dbReference type="EMBL" id="MUYF01000003">
    <property type="protein sequence ID" value="OOL80569.1"/>
    <property type="molecule type" value="Genomic_DNA"/>
</dbReference>
<protein>
    <submittedName>
        <fullName evidence="2">Hydrolase</fullName>
    </submittedName>
</protein>
<evidence type="ECO:0000313" key="2">
    <source>
        <dbReference type="EMBL" id="OOL80569.1"/>
    </source>
</evidence>
<dbReference type="PANTHER" id="PTHR33507">
    <property type="entry name" value="INNER MEMBRANE PROTEIN YBBJ"/>
    <property type="match status" value="1"/>
</dbReference>
<dbReference type="Gene3D" id="2.40.50.140">
    <property type="entry name" value="Nucleic acid-binding proteins"/>
    <property type="match status" value="1"/>
</dbReference>
<gene>
    <name evidence="2" type="ORF">BWX42_01100</name>
</gene>
<dbReference type="GO" id="GO:0016787">
    <property type="term" value="F:hydrolase activity"/>
    <property type="evidence" value="ECO:0007669"/>
    <property type="project" value="UniProtKB-KW"/>
</dbReference>
<dbReference type="GO" id="GO:0005886">
    <property type="term" value="C:plasma membrane"/>
    <property type="evidence" value="ECO:0007669"/>
    <property type="project" value="TreeGrafter"/>
</dbReference>
<dbReference type="RefSeq" id="WP_077862137.1">
    <property type="nucleotide sequence ID" value="NZ_CALFGV010000019.1"/>
</dbReference>
<proteinExistence type="predicted"/>
<evidence type="ECO:0000259" key="1">
    <source>
        <dbReference type="Pfam" id="PF24961"/>
    </source>
</evidence>
<name>A0A1S8KLE8_9LACT</name>
<dbReference type="AlphaFoldDB" id="A0A1S8KLE8"/>
<evidence type="ECO:0000313" key="3">
    <source>
        <dbReference type="Proteomes" id="UP000190409"/>
    </source>
</evidence>
<keyword evidence="2" id="KW-0378">Hydrolase</keyword>
<dbReference type="InterPro" id="IPR052165">
    <property type="entry name" value="Membrane_assoc_protease"/>
</dbReference>
<organism evidence="2 3">
    <name type="scientific">Dolosigranulum pigrum</name>
    <dbReference type="NCBI Taxonomy" id="29394"/>
    <lineage>
        <taxon>Bacteria</taxon>
        <taxon>Bacillati</taxon>
        <taxon>Bacillota</taxon>
        <taxon>Bacilli</taxon>
        <taxon>Lactobacillales</taxon>
        <taxon>Carnobacteriaceae</taxon>
        <taxon>Dolosigranulum</taxon>
    </lineage>
</organism>
<sequence>MEGIILTFVFLGLALFVLTPRKTIGATISALSFTGYFYLVGVNSWIPVALFTVGLLLIVLEVFIPDFGLVGISGILSIVLGLYWTLGDLTQTIQDLSIAIVITAAMVVYLIRRGYSLTNVNKLVLQSTDPGSKANDSVKSPDHPIKPGLRGIAQTPLRPSGKVTFGDNSPYFDVISSEGHISRGTPIEVEKVSATKIVVRRQRSLTF</sequence>
<reference evidence="2 3" key="1">
    <citation type="submission" date="2017-01" db="EMBL/GenBank/DDBJ databases">
        <title>Complete Genome Sequence of Dolosigranulum pigrum isolated from a Patient with interstitial lung disease.</title>
        <authorList>
            <person name="Mukhopadhyay R."/>
            <person name="Joaquin J."/>
            <person name="Hogue R."/>
            <person name="Fitzgerald S."/>
            <person name="Jospin G."/>
            <person name="Eisen J.A."/>
            <person name="Chaturvedi V."/>
        </authorList>
    </citation>
    <scope>NUCLEOTIDE SEQUENCE [LARGE SCALE GENOMIC DNA]</scope>
    <source>
        <strain evidence="2 3">15S00348</strain>
    </source>
</reference>
<feature type="domain" description="NfeD integral membrane" evidence="1">
    <location>
        <begin position="3"/>
        <end position="108"/>
    </location>
</feature>
<comment type="caution">
    <text evidence="2">The sequence shown here is derived from an EMBL/GenBank/DDBJ whole genome shotgun (WGS) entry which is preliminary data.</text>
</comment>
<dbReference type="Proteomes" id="UP000190409">
    <property type="component" value="Unassembled WGS sequence"/>
</dbReference>
<dbReference type="InterPro" id="IPR056739">
    <property type="entry name" value="NfeD_membrane"/>
</dbReference>
<dbReference type="PANTHER" id="PTHR33507:SF3">
    <property type="entry name" value="INNER MEMBRANE PROTEIN YBBJ"/>
    <property type="match status" value="1"/>
</dbReference>
<accession>A0A1S8KLE8</accession>